<proteinExistence type="predicted"/>
<feature type="signal peptide" evidence="1">
    <location>
        <begin position="1"/>
        <end position="19"/>
    </location>
</feature>
<reference evidence="2" key="1">
    <citation type="submission" date="2021-02" db="EMBL/GenBank/DDBJ databases">
        <authorList>
            <person name="Dougan E. K."/>
            <person name="Rhodes N."/>
            <person name="Thang M."/>
            <person name="Chan C."/>
        </authorList>
    </citation>
    <scope>NUCLEOTIDE SEQUENCE</scope>
</reference>
<organism evidence="2 3">
    <name type="scientific">Polarella glacialis</name>
    <name type="common">Dinoflagellate</name>
    <dbReference type="NCBI Taxonomy" id="89957"/>
    <lineage>
        <taxon>Eukaryota</taxon>
        <taxon>Sar</taxon>
        <taxon>Alveolata</taxon>
        <taxon>Dinophyceae</taxon>
        <taxon>Suessiales</taxon>
        <taxon>Suessiaceae</taxon>
        <taxon>Polarella</taxon>
    </lineage>
</organism>
<evidence type="ECO:0000313" key="2">
    <source>
        <dbReference type="EMBL" id="CAE8719622.1"/>
    </source>
</evidence>
<feature type="chain" id="PRO_5032367579" description="Secreted protein" evidence="1">
    <location>
        <begin position="20"/>
        <end position="133"/>
    </location>
</feature>
<keyword evidence="1" id="KW-0732">Signal</keyword>
<evidence type="ECO:0000256" key="1">
    <source>
        <dbReference type="SAM" id="SignalP"/>
    </source>
</evidence>
<sequence>MSRCLMSQMVLLIKSQARATQTPSNIALQKSYSNKRDTYPEAPGRAKHVTVITHQTSQPTALAPNNSTHGNGKAVAAAPCADSTGACHSMASIVRAACFARAQAEMSRCLMSHTALFIMPCPCHANPFKHRTP</sequence>
<accession>A0A813L9J3</accession>
<dbReference type="AlphaFoldDB" id="A0A813L9J3"/>
<dbReference type="EMBL" id="CAJNNW010033588">
    <property type="protein sequence ID" value="CAE8719622.1"/>
    <property type="molecule type" value="Genomic_DNA"/>
</dbReference>
<evidence type="ECO:0000313" key="3">
    <source>
        <dbReference type="Proteomes" id="UP000626109"/>
    </source>
</evidence>
<comment type="caution">
    <text evidence="2">The sequence shown here is derived from an EMBL/GenBank/DDBJ whole genome shotgun (WGS) entry which is preliminary data.</text>
</comment>
<protein>
    <recommendedName>
        <fullName evidence="4">Secreted protein</fullName>
    </recommendedName>
</protein>
<evidence type="ECO:0008006" key="4">
    <source>
        <dbReference type="Google" id="ProtNLM"/>
    </source>
</evidence>
<gene>
    <name evidence="2" type="ORF">PGLA2088_LOCUS40789</name>
</gene>
<dbReference type="Proteomes" id="UP000626109">
    <property type="component" value="Unassembled WGS sequence"/>
</dbReference>
<name>A0A813L9J3_POLGL</name>